<dbReference type="PRINTS" id="PR00722">
    <property type="entry name" value="CHYMOTRYPSIN"/>
</dbReference>
<dbReference type="PANTHER" id="PTHR24253:SF144">
    <property type="entry name" value="CHYMOTRYPSIN-LIKE PROTEASE CTRL-1-RELATED"/>
    <property type="match status" value="1"/>
</dbReference>
<dbReference type="Gene3D" id="2.40.10.10">
    <property type="entry name" value="Trypsin-like serine proteases"/>
    <property type="match status" value="2"/>
</dbReference>
<dbReference type="AlphaFoldDB" id="A0A5N5MEZ0"/>
<keyword evidence="1 7" id="KW-0645">Protease</keyword>
<feature type="signal peptide" evidence="9">
    <location>
        <begin position="1"/>
        <end position="22"/>
    </location>
</feature>
<feature type="domain" description="Peptidase S1" evidence="10">
    <location>
        <begin position="315"/>
        <end position="565"/>
    </location>
</feature>
<dbReference type="InterPro" id="IPR033116">
    <property type="entry name" value="TRYPSIN_SER"/>
</dbReference>
<dbReference type="SUPFAM" id="SSF50494">
    <property type="entry name" value="Trypsin-like serine proteases"/>
    <property type="match status" value="2"/>
</dbReference>
<dbReference type="CDD" id="cd00190">
    <property type="entry name" value="Tryp_SPc"/>
    <property type="match status" value="1"/>
</dbReference>
<dbReference type="InterPro" id="IPR009003">
    <property type="entry name" value="Peptidase_S1_PA"/>
</dbReference>
<gene>
    <name evidence="11" type="ORF">PHYPO_G00041900</name>
</gene>
<sequence>MTMMVFRTLCVVLLVLAKGCRSQLNAVCGKATLNTRIVGGQDAVAGSWPWQVSLQVQGSHFCGGSLINEGWVLSAAHCFGSYIASQVSVNLGLYTQQGSNSNSVTKSITKVFTHPSYNSKTSDNDLALLQLSSVVTFSTYIAPVCLAANGSTFFNGTMTWVTGWGRIGVGVNLPSPGTLQEVQVPIIGNRQCNCLYNVGSITSNMVCAGYLQGGKDSCQGDSGGPLVIKQGSQWIQAGIVSFGKECALPGYPGVYTRVSQYQDWINQIIITNQPGFIKFTSSGTDSDLQASCSGLPPVTTPSPTTTLCGAAKLNTLSGTGSSLASAGTWPWIASLQLNGTHVCGGTLIAEQYVMSSADCFSSSTKPSDWTVNLGQLNQNGSNPNQVSVTVTNITFSKSDSNNIAVLRLSTTPTLSDFIQPICVDLGNTSFNISTQCWAVGWGSGGGAQQTLQQFSTTIVSCGNTSSSNSICTEAIQLEQTHKGGPLMCKIGQSWIQAAVLTLATNSSNSTTGSTNSTNSTTNSTNSSNSTSGSTKTLSDAASRATDIQVFTKVSSFSTFLKSTVGSFPPSAEGNSTASSSSSNNSGCEALSSLSVLVLSLLALIQTFGLE</sequence>
<proteinExistence type="predicted"/>
<dbReference type="FunFam" id="2.40.10.10:FF:000057">
    <property type="entry name" value="Zgc:100868"/>
    <property type="match status" value="1"/>
</dbReference>
<evidence type="ECO:0000256" key="8">
    <source>
        <dbReference type="SAM" id="MobiDB-lite"/>
    </source>
</evidence>
<dbReference type="EMBL" id="VFJC01000014">
    <property type="protein sequence ID" value="KAB5553720.1"/>
    <property type="molecule type" value="Genomic_DNA"/>
</dbReference>
<dbReference type="InterPro" id="IPR018114">
    <property type="entry name" value="TRYPSIN_HIS"/>
</dbReference>
<evidence type="ECO:0000256" key="6">
    <source>
        <dbReference type="ARBA" id="ARBA00023180"/>
    </source>
</evidence>
<evidence type="ECO:0000256" key="4">
    <source>
        <dbReference type="ARBA" id="ARBA00022825"/>
    </source>
</evidence>
<protein>
    <recommendedName>
        <fullName evidence="10">Peptidase S1 domain-containing protein</fullName>
    </recommendedName>
</protein>
<feature type="domain" description="Peptidase S1" evidence="10">
    <location>
        <begin position="37"/>
        <end position="270"/>
    </location>
</feature>
<keyword evidence="4 7" id="KW-0720">Serine protease</keyword>
<name>A0A5N5MEZ0_PANHP</name>
<evidence type="ECO:0000313" key="12">
    <source>
        <dbReference type="Proteomes" id="UP000327468"/>
    </source>
</evidence>
<feature type="chain" id="PRO_5024308234" description="Peptidase S1 domain-containing protein" evidence="9">
    <location>
        <begin position="23"/>
        <end position="610"/>
    </location>
</feature>
<keyword evidence="12" id="KW-1185">Reference proteome</keyword>
<dbReference type="InterPro" id="IPR001254">
    <property type="entry name" value="Trypsin_dom"/>
</dbReference>
<dbReference type="Pfam" id="PF00089">
    <property type="entry name" value="Trypsin"/>
    <property type="match status" value="2"/>
</dbReference>
<evidence type="ECO:0000313" key="11">
    <source>
        <dbReference type="EMBL" id="KAB5553720.1"/>
    </source>
</evidence>
<dbReference type="FunFam" id="2.40.10.10:FF:000068">
    <property type="entry name" value="transmembrane protease serine 2"/>
    <property type="match status" value="1"/>
</dbReference>
<dbReference type="GO" id="GO:0004252">
    <property type="term" value="F:serine-type endopeptidase activity"/>
    <property type="evidence" value="ECO:0007669"/>
    <property type="project" value="InterPro"/>
</dbReference>
<keyword evidence="3 7" id="KW-0378">Hydrolase</keyword>
<dbReference type="SMART" id="SM00020">
    <property type="entry name" value="Tryp_SPc"/>
    <property type="match status" value="2"/>
</dbReference>
<comment type="caution">
    <text evidence="11">The sequence shown here is derived from an EMBL/GenBank/DDBJ whole genome shotgun (WGS) entry which is preliminary data.</text>
</comment>
<reference evidence="11 12" key="1">
    <citation type="submission" date="2019-06" db="EMBL/GenBank/DDBJ databases">
        <title>A chromosome-scale genome assembly of the striped catfish, Pangasianodon hypophthalmus.</title>
        <authorList>
            <person name="Wen M."/>
            <person name="Zahm M."/>
            <person name="Roques C."/>
            <person name="Cabau C."/>
            <person name="Klopp C."/>
            <person name="Donnadieu C."/>
            <person name="Jouanno E."/>
            <person name="Avarre J.-C."/>
            <person name="Campet M."/>
            <person name="Ha T.T.T."/>
            <person name="Dugue R."/>
            <person name="Lampietro C."/>
            <person name="Louis A."/>
            <person name="Herpin A."/>
            <person name="Echchiki A."/>
            <person name="Berthelot C."/>
            <person name="Parey E."/>
            <person name="Roest-Crollius H."/>
            <person name="Braasch I."/>
            <person name="Postlethwait J."/>
            <person name="Bobe J."/>
            <person name="Montfort J."/>
            <person name="Bouchez O."/>
            <person name="Begum T."/>
            <person name="Schartl M."/>
            <person name="Guiguen Y."/>
        </authorList>
    </citation>
    <scope>NUCLEOTIDE SEQUENCE [LARGE SCALE GENOMIC DNA]</scope>
    <source>
        <strain evidence="11 12">Indonesia</strain>
        <tissue evidence="11">Blood</tissue>
    </source>
</reference>
<evidence type="ECO:0000256" key="9">
    <source>
        <dbReference type="SAM" id="SignalP"/>
    </source>
</evidence>
<dbReference type="PROSITE" id="PS50240">
    <property type="entry name" value="TRYPSIN_DOM"/>
    <property type="match status" value="2"/>
</dbReference>
<dbReference type="InterPro" id="IPR043504">
    <property type="entry name" value="Peptidase_S1_PA_chymotrypsin"/>
</dbReference>
<evidence type="ECO:0000256" key="3">
    <source>
        <dbReference type="ARBA" id="ARBA00022801"/>
    </source>
</evidence>
<evidence type="ECO:0000256" key="7">
    <source>
        <dbReference type="RuleBase" id="RU363034"/>
    </source>
</evidence>
<keyword evidence="2 9" id="KW-0732">Signal</keyword>
<evidence type="ECO:0000256" key="5">
    <source>
        <dbReference type="ARBA" id="ARBA00023157"/>
    </source>
</evidence>
<dbReference type="PANTHER" id="PTHR24253">
    <property type="entry name" value="TRANSMEMBRANE PROTEASE SERINE"/>
    <property type="match status" value="1"/>
</dbReference>
<organism evidence="11 12">
    <name type="scientific">Pangasianodon hypophthalmus</name>
    <name type="common">Striped catfish</name>
    <name type="synonym">Helicophagus hypophthalmus</name>
    <dbReference type="NCBI Taxonomy" id="310915"/>
    <lineage>
        <taxon>Eukaryota</taxon>
        <taxon>Metazoa</taxon>
        <taxon>Chordata</taxon>
        <taxon>Craniata</taxon>
        <taxon>Vertebrata</taxon>
        <taxon>Euteleostomi</taxon>
        <taxon>Actinopterygii</taxon>
        <taxon>Neopterygii</taxon>
        <taxon>Teleostei</taxon>
        <taxon>Ostariophysi</taxon>
        <taxon>Siluriformes</taxon>
        <taxon>Pangasiidae</taxon>
        <taxon>Pangasianodon</taxon>
    </lineage>
</organism>
<keyword evidence="5" id="KW-1015">Disulfide bond</keyword>
<dbReference type="PROSITE" id="PS00135">
    <property type="entry name" value="TRYPSIN_SER"/>
    <property type="match status" value="1"/>
</dbReference>
<dbReference type="InterPro" id="IPR001314">
    <property type="entry name" value="Peptidase_S1A"/>
</dbReference>
<dbReference type="Proteomes" id="UP000327468">
    <property type="component" value="Chromosome 13"/>
</dbReference>
<keyword evidence="6" id="KW-0325">Glycoprotein</keyword>
<dbReference type="GO" id="GO:0006508">
    <property type="term" value="P:proteolysis"/>
    <property type="evidence" value="ECO:0007669"/>
    <property type="project" value="UniProtKB-KW"/>
</dbReference>
<accession>A0A5N5MEZ0</accession>
<feature type="region of interest" description="Disordered" evidence="8">
    <location>
        <begin position="506"/>
        <end position="536"/>
    </location>
</feature>
<dbReference type="PROSITE" id="PS00134">
    <property type="entry name" value="TRYPSIN_HIS"/>
    <property type="match status" value="1"/>
</dbReference>
<evidence type="ECO:0000259" key="10">
    <source>
        <dbReference type="PROSITE" id="PS50240"/>
    </source>
</evidence>
<feature type="compositionally biased region" description="Low complexity" evidence="8">
    <location>
        <begin position="506"/>
        <end position="534"/>
    </location>
</feature>
<evidence type="ECO:0000256" key="2">
    <source>
        <dbReference type="ARBA" id="ARBA00022729"/>
    </source>
</evidence>
<evidence type="ECO:0000256" key="1">
    <source>
        <dbReference type="ARBA" id="ARBA00022670"/>
    </source>
</evidence>